<dbReference type="RefSeq" id="WP_268828404.1">
    <property type="nucleotide sequence ID" value="NZ_BAAACS010000011.1"/>
</dbReference>
<protein>
    <submittedName>
        <fullName evidence="1">Uncharacterized protein</fullName>
    </submittedName>
</protein>
<gene>
    <name evidence="1" type="ORF">J2Z43_001861</name>
</gene>
<name>A0ABS4EC01_9FIRM</name>
<sequence length="41" mass="4875">MESLILVKNIIRNNFDVIIDDIVEEKQNLEYEGFTFSIEKN</sequence>
<keyword evidence="2" id="KW-1185">Reference proteome</keyword>
<reference evidence="1 2" key="1">
    <citation type="submission" date="2021-03" db="EMBL/GenBank/DDBJ databases">
        <title>Genomic Encyclopedia of Type Strains, Phase IV (KMG-IV): sequencing the most valuable type-strain genomes for metagenomic binning, comparative biology and taxonomic classification.</title>
        <authorList>
            <person name="Goeker M."/>
        </authorList>
    </citation>
    <scope>NUCLEOTIDE SEQUENCE [LARGE SCALE GENOMIC DNA]</scope>
    <source>
        <strain evidence="1 2">DSM 1289</strain>
    </source>
</reference>
<comment type="caution">
    <text evidence="1">The sequence shown here is derived from an EMBL/GenBank/DDBJ whole genome shotgun (WGS) entry which is preliminary data.</text>
</comment>
<organism evidence="1 2">
    <name type="scientific">Metaclostridioides mangenotii</name>
    <dbReference type="NCBI Taxonomy" id="1540"/>
    <lineage>
        <taxon>Bacteria</taxon>
        <taxon>Bacillati</taxon>
        <taxon>Bacillota</taxon>
        <taxon>Clostridia</taxon>
        <taxon>Peptostreptococcales</taxon>
        <taxon>Peptostreptococcaceae</taxon>
        <taxon>Metaclostridioides</taxon>
    </lineage>
</organism>
<proteinExistence type="predicted"/>
<evidence type="ECO:0000313" key="1">
    <source>
        <dbReference type="EMBL" id="MBP1855466.1"/>
    </source>
</evidence>
<dbReference type="EMBL" id="JAGGJX010000003">
    <property type="protein sequence ID" value="MBP1855466.1"/>
    <property type="molecule type" value="Genomic_DNA"/>
</dbReference>
<dbReference type="Proteomes" id="UP000767291">
    <property type="component" value="Unassembled WGS sequence"/>
</dbReference>
<evidence type="ECO:0000313" key="2">
    <source>
        <dbReference type="Proteomes" id="UP000767291"/>
    </source>
</evidence>
<accession>A0ABS4EC01</accession>